<dbReference type="PATRIC" id="fig|158500.4.peg.4787"/>
<protein>
    <submittedName>
        <fullName evidence="2">Uncharacterized protein</fullName>
    </submittedName>
</protein>
<dbReference type="Proteomes" id="UP000024329">
    <property type="component" value="Unassembled WGS sequence"/>
</dbReference>
<organism evidence="2 3">
    <name type="scientific">Novosphingobium resinovorum</name>
    <dbReference type="NCBI Taxonomy" id="158500"/>
    <lineage>
        <taxon>Bacteria</taxon>
        <taxon>Pseudomonadati</taxon>
        <taxon>Pseudomonadota</taxon>
        <taxon>Alphaproteobacteria</taxon>
        <taxon>Sphingomonadales</taxon>
        <taxon>Sphingomonadaceae</taxon>
        <taxon>Novosphingobium</taxon>
    </lineage>
</organism>
<keyword evidence="1" id="KW-0472">Membrane</keyword>
<proteinExistence type="predicted"/>
<gene>
    <name evidence="2" type="ORF">BV97_04713</name>
</gene>
<evidence type="ECO:0000256" key="1">
    <source>
        <dbReference type="SAM" id="Phobius"/>
    </source>
</evidence>
<feature type="transmembrane region" description="Helical" evidence="1">
    <location>
        <begin position="26"/>
        <end position="44"/>
    </location>
</feature>
<feature type="transmembrane region" description="Helical" evidence="1">
    <location>
        <begin position="113"/>
        <end position="131"/>
    </location>
</feature>
<keyword evidence="1" id="KW-0812">Transmembrane</keyword>
<dbReference type="EMBL" id="JFYZ01000042">
    <property type="protein sequence ID" value="EZP74648.1"/>
    <property type="molecule type" value="Genomic_DNA"/>
</dbReference>
<sequence length="196" mass="20892">MDDHRNDSYAAPDNGWLKQALNPWRISAWGLALLLLVLPAIAMHYTPQVRWDETDFLVMGLMLGGMGLAAEWMIRRSPNLWSRAASVVSLLTVFLTIWANLAVGMIGSQDNPFNLLFAGVPVIALIGSAMARLKPRGMAISHGAAAAAQAGIAAMGAQIDARGGTFSALFAGLWLIAAVLYWLAASRAEGTATSSR</sequence>
<reference evidence="2 3" key="1">
    <citation type="submission" date="2014-03" db="EMBL/GenBank/DDBJ databases">
        <title>Whole genome sequence of Novosphingobium resinovorum KF1.</title>
        <authorList>
            <person name="Gan H.M."/>
            <person name="Gan H.Y."/>
            <person name="Chew T.H."/>
            <person name="Savka M.A."/>
        </authorList>
    </citation>
    <scope>NUCLEOTIDE SEQUENCE [LARGE SCALE GENOMIC DNA]</scope>
    <source>
        <strain evidence="2 3">KF1</strain>
    </source>
</reference>
<feature type="transmembrane region" description="Helical" evidence="1">
    <location>
        <begin position="86"/>
        <end position="107"/>
    </location>
</feature>
<dbReference type="eggNOG" id="ENOG5032YSV">
    <property type="taxonomic scope" value="Bacteria"/>
</dbReference>
<name>A0A031JMZ4_9SPHN</name>
<feature type="transmembrane region" description="Helical" evidence="1">
    <location>
        <begin position="56"/>
        <end position="74"/>
    </location>
</feature>
<feature type="transmembrane region" description="Helical" evidence="1">
    <location>
        <begin position="138"/>
        <end position="159"/>
    </location>
</feature>
<evidence type="ECO:0000313" key="2">
    <source>
        <dbReference type="EMBL" id="EZP74648.1"/>
    </source>
</evidence>
<comment type="caution">
    <text evidence="2">The sequence shown here is derived from an EMBL/GenBank/DDBJ whole genome shotgun (WGS) entry which is preliminary data.</text>
</comment>
<dbReference type="AlphaFoldDB" id="A0A031JMZ4"/>
<evidence type="ECO:0000313" key="3">
    <source>
        <dbReference type="Proteomes" id="UP000024329"/>
    </source>
</evidence>
<accession>A0A031JMZ4</accession>
<keyword evidence="1" id="KW-1133">Transmembrane helix</keyword>
<dbReference type="RefSeq" id="WP_036529329.1">
    <property type="nucleotide sequence ID" value="NZ_JFYZ01000042.1"/>
</dbReference>
<feature type="transmembrane region" description="Helical" evidence="1">
    <location>
        <begin position="165"/>
        <end position="184"/>
    </location>
</feature>